<dbReference type="Proteomes" id="UP000324222">
    <property type="component" value="Unassembled WGS sequence"/>
</dbReference>
<dbReference type="AlphaFoldDB" id="A0A5B7G0K2"/>
<sequence>MVQWNHARFGVRGVSKCTGSNPVHGPSVDGGKAQAAVKVEAKAAVRFPATLRYNPIKDLISHNSFRRSR</sequence>
<accession>A0A5B7G0K2</accession>
<keyword evidence="2" id="KW-1185">Reference proteome</keyword>
<dbReference type="EMBL" id="VSRR010010869">
    <property type="protein sequence ID" value="MPC52422.1"/>
    <property type="molecule type" value="Genomic_DNA"/>
</dbReference>
<gene>
    <name evidence="1" type="ORF">E2C01_046292</name>
</gene>
<reference evidence="1 2" key="1">
    <citation type="submission" date="2019-05" db="EMBL/GenBank/DDBJ databases">
        <title>Another draft genome of Portunus trituberculatus and its Hox gene families provides insights of decapod evolution.</title>
        <authorList>
            <person name="Jeong J.-H."/>
            <person name="Song I."/>
            <person name="Kim S."/>
            <person name="Choi T."/>
            <person name="Kim D."/>
            <person name="Ryu S."/>
            <person name="Kim W."/>
        </authorList>
    </citation>
    <scope>NUCLEOTIDE SEQUENCE [LARGE SCALE GENOMIC DNA]</scope>
    <source>
        <tissue evidence="1">Muscle</tissue>
    </source>
</reference>
<comment type="caution">
    <text evidence="1">The sequence shown here is derived from an EMBL/GenBank/DDBJ whole genome shotgun (WGS) entry which is preliminary data.</text>
</comment>
<evidence type="ECO:0000313" key="1">
    <source>
        <dbReference type="EMBL" id="MPC52422.1"/>
    </source>
</evidence>
<proteinExistence type="predicted"/>
<name>A0A5B7G0K2_PORTR</name>
<evidence type="ECO:0000313" key="2">
    <source>
        <dbReference type="Proteomes" id="UP000324222"/>
    </source>
</evidence>
<organism evidence="1 2">
    <name type="scientific">Portunus trituberculatus</name>
    <name type="common">Swimming crab</name>
    <name type="synonym">Neptunus trituberculatus</name>
    <dbReference type="NCBI Taxonomy" id="210409"/>
    <lineage>
        <taxon>Eukaryota</taxon>
        <taxon>Metazoa</taxon>
        <taxon>Ecdysozoa</taxon>
        <taxon>Arthropoda</taxon>
        <taxon>Crustacea</taxon>
        <taxon>Multicrustacea</taxon>
        <taxon>Malacostraca</taxon>
        <taxon>Eumalacostraca</taxon>
        <taxon>Eucarida</taxon>
        <taxon>Decapoda</taxon>
        <taxon>Pleocyemata</taxon>
        <taxon>Brachyura</taxon>
        <taxon>Eubrachyura</taxon>
        <taxon>Portunoidea</taxon>
        <taxon>Portunidae</taxon>
        <taxon>Portuninae</taxon>
        <taxon>Portunus</taxon>
    </lineage>
</organism>
<protein>
    <submittedName>
        <fullName evidence="1">Uncharacterized protein</fullName>
    </submittedName>
</protein>